<dbReference type="Proteomes" id="UP000228781">
    <property type="component" value="Unassembled WGS sequence"/>
</dbReference>
<sequence length="59" mass="6307">MPRTAYRSGAFLFIYFLGGICDEPLLAGIRNVGINLGGGDIFVPKHFLGGCAGEEECDQ</sequence>
<accession>A0A2M8EHQ7</accession>
<proteinExistence type="predicted"/>
<evidence type="ECO:0000313" key="2">
    <source>
        <dbReference type="Proteomes" id="UP000228781"/>
    </source>
</evidence>
<reference evidence="2" key="1">
    <citation type="submission" date="2017-09" db="EMBL/GenBank/DDBJ databases">
        <title>Depth-based differentiation of microbial function through sediment-hosted aquifers and enrichment of novel symbionts in the deep terrestrial subsurface.</title>
        <authorList>
            <person name="Probst A.J."/>
            <person name="Ladd B."/>
            <person name="Jarett J.K."/>
            <person name="Geller-Mcgrath D.E."/>
            <person name="Sieber C.M.K."/>
            <person name="Emerson J.B."/>
            <person name="Anantharaman K."/>
            <person name="Thomas B.C."/>
            <person name="Malmstrom R."/>
            <person name="Stieglmeier M."/>
            <person name="Klingl A."/>
            <person name="Woyke T."/>
            <person name="Ryan C.M."/>
            <person name="Banfield J.F."/>
        </authorList>
    </citation>
    <scope>NUCLEOTIDE SEQUENCE [LARGE SCALE GENOMIC DNA]</scope>
</reference>
<protein>
    <submittedName>
        <fullName evidence="1">Uncharacterized protein</fullName>
    </submittedName>
</protein>
<gene>
    <name evidence="1" type="ORF">CO059_03255</name>
</gene>
<dbReference type="EMBL" id="PFSK01000050">
    <property type="protein sequence ID" value="PJC21730.1"/>
    <property type="molecule type" value="Genomic_DNA"/>
</dbReference>
<dbReference type="AlphaFoldDB" id="A0A2M8EHQ7"/>
<organism evidence="1 2">
    <name type="scientific">candidate division WWE3 bacterium CG_4_9_14_0_2_um_filter_48_10</name>
    <dbReference type="NCBI Taxonomy" id="1975078"/>
    <lineage>
        <taxon>Bacteria</taxon>
        <taxon>Katanobacteria</taxon>
    </lineage>
</organism>
<comment type="caution">
    <text evidence="1">The sequence shown here is derived from an EMBL/GenBank/DDBJ whole genome shotgun (WGS) entry which is preliminary data.</text>
</comment>
<evidence type="ECO:0000313" key="1">
    <source>
        <dbReference type="EMBL" id="PJC21730.1"/>
    </source>
</evidence>
<name>A0A2M8EHQ7_UNCKA</name>